<dbReference type="Gene3D" id="3.90.230.10">
    <property type="entry name" value="Creatinase/methionine aminopeptidase superfamily"/>
    <property type="match status" value="1"/>
</dbReference>
<dbReference type="InterPro" id="IPR036005">
    <property type="entry name" value="Creatinase/aminopeptidase-like"/>
</dbReference>
<dbReference type="Proteomes" id="UP000324233">
    <property type="component" value="Chromosome"/>
</dbReference>
<dbReference type="RefSeq" id="WP_148593676.1">
    <property type="nucleotide sequence ID" value="NZ_CP042997.1"/>
</dbReference>
<sequence>MFDLDAIQRGLRDFGLDGWLLYDFRGSNVLARRVLDLDGKPAGSRRFFYMIPAAGEPARLVHRIEPGALDHLPGSKTVYMTWQELEAGVAGLLAGRSRVAMEYAPRVSNPYVSKVDAGTIELVRSLGVDVASSGDLVQQFEATWDDEQWRMHREAEACTTSAYDVAWGLIADRTRGGGAVRETEVQAAILDHFRRHGMTTYAPPIVGVGPHSGDPHYEPLPGKDSEIRTGDFVLVDLWCKLDRPRSVYSDLTRVGYVGETVPDRYESIFAIVARARDAAIELVRSAFAAGRPLHGWEVDDACRKVIDGAGYGPYFVHRTGHNIGQEVHGNGAHMDNLETHEERLVLRRTCFSVEPGIYRDDFGVRSEVNVFVDAEGKVHVTGGLQDRVIAIHGR</sequence>
<dbReference type="PANTHER" id="PTHR46112">
    <property type="entry name" value="AMINOPEPTIDASE"/>
    <property type="match status" value="1"/>
</dbReference>
<keyword evidence="2" id="KW-0645">Protease</keyword>
<proteinExistence type="predicted"/>
<gene>
    <name evidence="2" type="primary">pepQ</name>
    <name evidence="2" type="ORF">OJF2_21620</name>
</gene>
<reference evidence="2 3" key="1">
    <citation type="submission" date="2019-08" db="EMBL/GenBank/DDBJ databases">
        <title>Deep-cultivation of Planctomycetes and their phenomic and genomic characterization uncovers novel biology.</title>
        <authorList>
            <person name="Wiegand S."/>
            <person name="Jogler M."/>
            <person name="Boedeker C."/>
            <person name="Pinto D."/>
            <person name="Vollmers J."/>
            <person name="Rivas-Marin E."/>
            <person name="Kohn T."/>
            <person name="Peeters S.H."/>
            <person name="Heuer A."/>
            <person name="Rast P."/>
            <person name="Oberbeckmann S."/>
            <person name="Bunk B."/>
            <person name="Jeske O."/>
            <person name="Meyerdierks A."/>
            <person name="Storesund J.E."/>
            <person name="Kallscheuer N."/>
            <person name="Luecker S."/>
            <person name="Lage O.M."/>
            <person name="Pohl T."/>
            <person name="Merkel B.J."/>
            <person name="Hornburger P."/>
            <person name="Mueller R.-W."/>
            <person name="Bruemmer F."/>
            <person name="Labrenz M."/>
            <person name="Spormann A.M."/>
            <person name="Op den Camp H."/>
            <person name="Overmann J."/>
            <person name="Amann R."/>
            <person name="Jetten M.S.M."/>
            <person name="Mascher T."/>
            <person name="Medema M.H."/>
            <person name="Devos D.P."/>
            <person name="Kaster A.-K."/>
            <person name="Ovreas L."/>
            <person name="Rohde M."/>
            <person name="Galperin M.Y."/>
            <person name="Jogler C."/>
        </authorList>
    </citation>
    <scope>NUCLEOTIDE SEQUENCE [LARGE SCALE GENOMIC DNA]</scope>
    <source>
        <strain evidence="2 3">OJF2</strain>
    </source>
</reference>
<protein>
    <submittedName>
        <fullName evidence="2">Xaa-Pro dipeptidase</fullName>
        <ecNumber evidence="2">3.4.13.9</ecNumber>
    </submittedName>
</protein>
<name>A0A5B9W076_9BACT</name>
<dbReference type="AlphaFoldDB" id="A0A5B9W076"/>
<evidence type="ECO:0000313" key="3">
    <source>
        <dbReference type="Proteomes" id="UP000324233"/>
    </source>
</evidence>
<keyword evidence="2" id="KW-0378">Hydrolase</keyword>
<keyword evidence="2" id="KW-0224">Dipeptidase</keyword>
<organism evidence="2 3">
    <name type="scientific">Aquisphaera giovannonii</name>
    <dbReference type="NCBI Taxonomy" id="406548"/>
    <lineage>
        <taxon>Bacteria</taxon>
        <taxon>Pseudomonadati</taxon>
        <taxon>Planctomycetota</taxon>
        <taxon>Planctomycetia</taxon>
        <taxon>Isosphaerales</taxon>
        <taxon>Isosphaeraceae</taxon>
        <taxon>Aquisphaera</taxon>
    </lineage>
</organism>
<dbReference type="InterPro" id="IPR050659">
    <property type="entry name" value="Peptidase_M24B"/>
</dbReference>
<dbReference type="KEGG" id="agv:OJF2_21620"/>
<evidence type="ECO:0000259" key="1">
    <source>
        <dbReference type="Pfam" id="PF00557"/>
    </source>
</evidence>
<accession>A0A5B9W076</accession>
<dbReference type="SUPFAM" id="SSF55920">
    <property type="entry name" value="Creatinase/aminopeptidase"/>
    <property type="match status" value="1"/>
</dbReference>
<dbReference type="GO" id="GO:0102009">
    <property type="term" value="F:proline dipeptidase activity"/>
    <property type="evidence" value="ECO:0007669"/>
    <property type="project" value="UniProtKB-EC"/>
</dbReference>
<dbReference type="PANTHER" id="PTHR46112:SF3">
    <property type="entry name" value="AMINOPEPTIDASE YPDF"/>
    <property type="match status" value="1"/>
</dbReference>
<keyword evidence="3" id="KW-1185">Reference proteome</keyword>
<dbReference type="OrthoDB" id="9806388at2"/>
<dbReference type="EMBL" id="CP042997">
    <property type="protein sequence ID" value="QEH33657.1"/>
    <property type="molecule type" value="Genomic_DNA"/>
</dbReference>
<dbReference type="InterPro" id="IPR000994">
    <property type="entry name" value="Pept_M24"/>
</dbReference>
<evidence type="ECO:0000313" key="2">
    <source>
        <dbReference type="EMBL" id="QEH33657.1"/>
    </source>
</evidence>
<dbReference type="EC" id="3.4.13.9" evidence="2"/>
<feature type="domain" description="Peptidase M24" evidence="1">
    <location>
        <begin position="153"/>
        <end position="373"/>
    </location>
</feature>
<dbReference type="Pfam" id="PF00557">
    <property type="entry name" value="Peptidase_M24"/>
    <property type="match status" value="1"/>
</dbReference>